<keyword evidence="6 8" id="KW-0057">Aromatic amino acid biosynthesis</keyword>
<evidence type="ECO:0000259" key="11">
    <source>
        <dbReference type="Pfam" id="PF18317"/>
    </source>
</evidence>
<keyword evidence="13" id="KW-1185">Reference proteome</keyword>
<dbReference type="InterPro" id="IPR022893">
    <property type="entry name" value="Shikimate_DH_fam"/>
</dbReference>
<sequence>MDRYAVIGNPIAHSKSPLIHRMFAEQTGQALTYEALLAPLDDFAGTLRGFLADGHGVNVTVPFKEQAWALVDSHSAAAERAGAVNTILRQADGSLLGDNTDGRGLVRDLQTNAGIKLRGARILLLGAGGASRGVIQPLLAARPSQLCVVNRTVDKAEQLATLFNDLGPISAAGLHWLEESVDLIVNATSASLGGEVPAISPKLIRPGHTVCYDMMYASEPTAFNRWASEHGAARCVDGLGMLVEQAAEAFELWRGVRPETAPVFAALRRN</sequence>
<feature type="binding site" evidence="8">
    <location>
        <position position="85"/>
    </location>
    <ligand>
        <name>shikimate</name>
        <dbReference type="ChEBI" id="CHEBI:36208"/>
    </ligand>
</feature>
<dbReference type="InterPro" id="IPR013708">
    <property type="entry name" value="Shikimate_DH-bd_N"/>
</dbReference>
<feature type="domain" description="Shikimate dehydrogenase substrate binding N-terminal" evidence="10">
    <location>
        <begin position="6"/>
        <end position="87"/>
    </location>
</feature>
<evidence type="ECO:0000259" key="9">
    <source>
        <dbReference type="Pfam" id="PF01488"/>
    </source>
</evidence>
<dbReference type="EC" id="1.1.1.25" evidence="2 8"/>
<dbReference type="Pfam" id="PF01488">
    <property type="entry name" value="Shikimate_DH"/>
    <property type="match status" value="1"/>
</dbReference>
<dbReference type="Proteomes" id="UP000243207">
    <property type="component" value="Chromosome I"/>
</dbReference>
<dbReference type="InterPro" id="IPR036291">
    <property type="entry name" value="NAD(P)-bd_dom_sf"/>
</dbReference>
<comment type="catalytic activity">
    <reaction evidence="7 8">
        <text>shikimate + NADP(+) = 3-dehydroshikimate + NADPH + H(+)</text>
        <dbReference type="Rhea" id="RHEA:17737"/>
        <dbReference type="ChEBI" id="CHEBI:15378"/>
        <dbReference type="ChEBI" id="CHEBI:16630"/>
        <dbReference type="ChEBI" id="CHEBI:36208"/>
        <dbReference type="ChEBI" id="CHEBI:57783"/>
        <dbReference type="ChEBI" id="CHEBI:58349"/>
        <dbReference type="EC" id="1.1.1.25"/>
    </reaction>
</comment>
<evidence type="ECO:0000256" key="5">
    <source>
        <dbReference type="ARBA" id="ARBA00023002"/>
    </source>
</evidence>
<feature type="binding site" evidence="8">
    <location>
        <begin position="150"/>
        <end position="155"/>
    </location>
    <ligand>
        <name>NADP(+)</name>
        <dbReference type="ChEBI" id="CHEBI:58349"/>
    </ligand>
</feature>
<dbReference type="OrthoDB" id="9776868at2"/>
<feature type="binding site" evidence="8">
    <location>
        <position position="214"/>
    </location>
    <ligand>
        <name>NADP(+)</name>
        <dbReference type="ChEBI" id="CHEBI:58349"/>
    </ligand>
</feature>
<dbReference type="Pfam" id="PF08501">
    <property type="entry name" value="Shikimate_dh_N"/>
    <property type="match status" value="1"/>
</dbReference>
<evidence type="ECO:0000256" key="4">
    <source>
        <dbReference type="ARBA" id="ARBA00022857"/>
    </source>
</evidence>
<dbReference type="CDD" id="cd01065">
    <property type="entry name" value="NAD_bind_Shikimate_DH"/>
    <property type="match status" value="1"/>
</dbReference>
<dbReference type="RefSeq" id="WP_093396345.1">
    <property type="nucleotide sequence ID" value="NZ_LT629736.1"/>
</dbReference>
<dbReference type="FunFam" id="3.40.50.10860:FF:000006">
    <property type="entry name" value="Shikimate dehydrogenase (NADP(+))"/>
    <property type="match status" value="1"/>
</dbReference>
<dbReference type="GO" id="GO:0008652">
    <property type="term" value="P:amino acid biosynthetic process"/>
    <property type="evidence" value="ECO:0007669"/>
    <property type="project" value="UniProtKB-KW"/>
</dbReference>
<gene>
    <name evidence="8" type="primary">aroE</name>
    <name evidence="12" type="ORF">SAMN05216421_2982</name>
</gene>
<evidence type="ECO:0000256" key="6">
    <source>
        <dbReference type="ARBA" id="ARBA00023141"/>
    </source>
</evidence>
<reference evidence="13" key="1">
    <citation type="submission" date="2016-10" db="EMBL/GenBank/DDBJ databases">
        <authorList>
            <person name="Varghese N."/>
            <person name="Submissions S."/>
        </authorList>
    </citation>
    <scope>NUCLEOTIDE SEQUENCE [LARGE SCALE GENOMIC DNA]</scope>
    <source>
        <strain evidence="13">NRRL B-51270</strain>
    </source>
</reference>
<accession>A0A1H1XXI7</accession>
<dbReference type="FunFam" id="3.40.50.720:FF:000104">
    <property type="entry name" value="Shikimate dehydrogenase (NADP(+))"/>
    <property type="match status" value="1"/>
</dbReference>
<dbReference type="SUPFAM" id="SSF53223">
    <property type="entry name" value="Aminoacid dehydrogenase-like, N-terminal domain"/>
    <property type="match status" value="1"/>
</dbReference>
<dbReference type="GO" id="GO:0009423">
    <property type="term" value="P:chorismate biosynthetic process"/>
    <property type="evidence" value="ECO:0007669"/>
    <property type="project" value="UniProtKB-UniRule"/>
</dbReference>
<comment type="function">
    <text evidence="8">Involved in the biosynthesis of the chorismate, which leads to the biosynthesis of aromatic amino acids. Catalyzes the reversible NADPH linked reduction of 3-dehydroshikimate (DHSA) to yield shikimate (SA).</text>
</comment>
<comment type="pathway">
    <text evidence="1 8">Metabolic intermediate biosynthesis; chorismate biosynthesis; chorismate from D-erythrose 4-phosphate and phosphoenolpyruvate: step 4/7.</text>
</comment>
<comment type="similarity">
    <text evidence="8">Belongs to the shikimate dehydrogenase family.</text>
</comment>
<dbReference type="STRING" id="487184.SAMN05216421_2982"/>
<dbReference type="EMBL" id="LT629736">
    <property type="protein sequence ID" value="SDT13741.1"/>
    <property type="molecule type" value="Genomic_DNA"/>
</dbReference>
<evidence type="ECO:0000256" key="3">
    <source>
        <dbReference type="ARBA" id="ARBA00022605"/>
    </source>
</evidence>
<evidence type="ECO:0000313" key="13">
    <source>
        <dbReference type="Proteomes" id="UP000243207"/>
    </source>
</evidence>
<proteinExistence type="inferred from homology"/>
<evidence type="ECO:0000256" key="7">
    <source>
        <dbReference type="ARBA" id="ARBA00049442"/>
    </source>
</evidence>
<dbReference type="GO" id="GO:0004764">
    <property type="term" value="F:shikimate 3-dehydrogenase (NADP+) activity"/>
    <property type="evidence" value="ECO:0007669"/>
    <property type="project" value="UniProtKB-UniRule"/>
</dbReference>
<name>A0A1H1XXI7_9GAMM</name>
<dbReference type="Pfam" id="PF18317">
    <property type="entry name" value="SDH_C"/>
    <property type="match status" value="1"/>
</dbReference>
<dbReference type="AlphaFoldDB" id="A0A1H1XXI7"/>
<evidence type="ECO:0000256" key="1">
    <source>
        <dbReference type="ARBA" id="ARBA00004871"/>
    </source>
</evidence>
<dbReference type="GO" id="GO:0009073">
    <property type="term" value="P:aromatic amino acid family biosynthetic process"/>
    <property type="evidence" value="ECO:0007669"/>
    <property type="project" value="UniProtKB-KW"/>
</dbReference>
<protein>
    <recommendedName>
        <fullName evidence="2 8">Shikimate dehydrogenase (NADP(+))</fullName>
        <shortName evidence="8">SDH</shortName>
        <ecNumber evidence="2 8">1.1.1.25</ecNumber>
    </recommendedName>
</protein>
<feature type="active site" description="Proton acceptor" evidence="8">
    <location>
        <position position="64"/>
    </location>
</feature>
<evidence type="ECO:0000256" key="2">
    <source>
        <dbReference type="ARBA" id="ARBA00012962"/>
    </source>
</evidence>
<comment type="subunit">
    <text evidence="8">Homodimer.</text>
</comment>
<evidence type="ECO:0000313" key="12">
    <source>
        <dbReference type="EMBL" id="SDT13741.1"/>
    </source>
</evidence>
<evidence type="ECO:0000256" key="8">
    <source>
        <dbReference type="HAMAP-Rule" id="MF_00222"/>
    </source>
</evidence>
<dbReference type="GO" id="GO:0050661">
    <property type="term" value="F:NADP binding"/>
    <property type="evidence" value="ECO:0007669"/>
    <property type="project" value="InterPro"/>
</dbReference>
<dbReference type="GO" id="GO:0019632">
    <property type="term" value="P:shikimate metabolic process"/>
    <property type="evidence" value="ECO:0007669"/>
    <property type="project" value="InterPro"/>
</dbReference>
<dbReference type="NCBIfam" id="TIGR00507">
    <property type="entry name" value="aroE"/>
    <property type="match status" value="1"/>
</dbReference>
<dbReference type="GO" id="GO:0005829">
    <property type="term" value="C:cytosol"/>
    <property type="evidence" value="ECO:0007669"/>
    <property type="project" value="TreeGrafter"/>
</dbReference>
<keyword evidence="5 8" id="KW-0560">Oxidoreductase</keyword>
<feature type="binding site" evidence="8">
    <location>
        <position position="245"/>
    </location>
    <ligand>
        <name>shikimate</name>
        <dbReference type="ChEBI" id="CHEBI:36208"/>
    </ligand>
</feature>
<dbReference type="PANTHER" id="PTHR21089">
    <property type="entry name" value="SHIKIMATE DEHYDROGENASE"/>
    <property type="match status" value="1"/>
</dbReference>
<comment type="caution">
    <text evidence="8">Lacks conserved residue(s) required for the propagation of feature annotation.</text>
</comment>
<feature type="binding site" evidence="8">
    <location>
        <position position="216"/>
    </location>
    <ligand>
        <name>shikimate</name>
        <dbReference type="ChEBI" id="CHEBI:36208"/>
    </ligand>
</feature>
<dbReference type="InterPro" id="IPR041121">
    <property type="entry name" value="SDH_C"/>
</dbReference>
<dbReference type="HAMAP" id="MF_00222">
    <property type="entry name" value="Shikimate_DH_AroE"/>
    <property type="match status" value="1"/>
</dbReference>
<feature type="binding site" evidence="8">
    <location>
        <position position="238"/>
    </location>
    <ligand>
        <name>NADP(+)</name>
        <dbReference type="ChEBI" id="CHEBI:58349"/>
    </ligand>
</feature>
<dbReference type="InterPro" id="IPR046346">
    <property type="entry name" value="Aminoacid_DH-like_N_sf"/>
</dbReference>
<keyword evidence="3 8" id="KW-0028">Amino-acid biosynthesis</keyword>
<feature type="domain" description="SDH C-terminal" evidence="11">
    <location>
        <begin position="238"/>
        <end position="267"/>
    </location>
</feature>
<evidence type="ECO:0000259" key="10">
    <source>
        <dbReference type="Pfam" id="PF08501"/>
    </source>
</evidence>
<feature type="binding site" evidence="8">
    <location>
        <begin position="126"/>
        <end position="130"/>
    </location>
    <ligand>
        <name>NADP(+)</name>
        <dbReference type="ChEBI" id="CHEBI:58349"/>
    </ligand>
</feature>
<feature type="binding site" evidence="8">
    <location>
        <position position="101"/>
    </location>
    <ligand>
        <name>shikimate</name>
        <dbReference type="ChEBI" id="CHEBI:36208"/>
    </ligand>
</feature>
<dbReference type="NCBIfam" id="NF001310">
    <property type="entry name" value="PRK00258.1-2"/>
    <property type="match status" value="1"/>
</dbReference>
<dbReference type="Gene3D" id="3.40.50.10860">
    <property type="entry name" value="Leucine Dehydrogenase, chain A, domain 1"/>
    <property type="match status" value="1"/>
</dbReference>
<keyword evidence="4 8" id="KW-0521">NADP</keyword>
<organism evidence="12 13">
    <name type="scientific">Halopseudomonas xinjiangensis</name>
    <dbReference type="NCBI Taxonomy" id="487184"/>
    <lineage>
        <taxon>Bacteria</taxon>
        <taxon>Pseudomonadati</taxon>
        <taxon>Pseudomonadota</taxon>
        <taxon>Gammaproteobacteria</taxon>
        <taxon>Pseudomonadales</taxon>
        <taxon>Pseudomonadaceae</taxon>
        <taxon>Halopseudomonas</taxon>
    </lineage>
</organism>
<feature type="binding site" evidence="8">
    <location>
        <position position="60"/>
    </location>
    <ligand>
        <name>shikimate</name>
        <dbReference type="ChEBI" id="CHEBI:36208"/>
    </ligand>
</feature>
<dbReference type="InterPro" id="IPR011342">
    <property type="entry name" value="Shikimate_DH"/>
</dbReference>
<dbReference type="UniPathway" id="UPA00053">
    <property type="reaction ID" value="UER00087"/>
</dbReference>
<dbReference type="SUPFAM" id="SSF51735">
    <property type="entry name" value="NAD(P)-binding Rossmann-fold domains"/>
    <property type="match status" value="1"/>
</dbReference>
<feature type="domain" description="Quinate/shikimate 5-dehydrogenase/glutamyl-tRNA reductase" evidence="9">
    <location>
        <begin position="116"/>
        <end position="191"/>
    </location>
</feature>
<feature type="binding site" evidence="8">
    <location>
        <begin position="14"/>
        <end position="16"/>
    </location>
    <ligand>
        <name>shikimate</name>
        <dbReference type="ChEBI" id="CHEBI:36208"/>
    </ligand>
</feature>
<dbReference type="PANTHER" id="PTHR21089:SF1">
    <property type="entry name" value="BIFUNCTIONAL 3-DEHYDROQUINATE DEHYDRATASE_SHIKIMATE DEHYDROGENASE, CHLOROPLASTIC"/>
    <property type="match status" value="1"/>
</dbReference>
<dbReference type="InterPro" id="IPR006151">
    <property type="entry name" value="Shikm_DH/Glu-tRNA_Rdtase"/>
</dbReference>
<dbReference type="Gene3D" id="3.40.50.720">
    <property type="entry name" value="NAD(P)-binding Rossmann-like Domain"/>
    <property type="match status" value="1"/>
</dbReference>